<keyword evidence="8" id="KW-0812">Transmembrane</keyword>
<dbReference type="InterPro" id="IPR017441">
    <property type="entry name" value="Protein_kinase_ATP_BS"/>
</dbReference>
<feature type="binding site" evidence="6">
    <location>
        <position position="479"/>
    </location>
    <ligand>
        <name>ATP</name>
        <dbReference type="ChEBI" id="CHEBI:30616"/>
    </ligand>
</feature>
<dbReference type="PROSITE" id="PS00108">
    <property type="entry name" value="PROTEIN_KINASE_ST"/>
    <property type="match status" value="1"/>
</dbReference>
<dbReference type="PROSITE" id="PS00107">
    <property type="entry name" value="PROTEIN_KINASE_ATP"/>
    <property type="match status" value="1"/>
</dbReference>
<feature type="compositionally biased region" description="Low complexity" evidence="7">
    <location>
        <begin position="720"/>
        <end position="733"/>
    </location>
</feature>
<dbReference type="GO" id="GO:0005524">
    <property type="term" value="F:ATP binding"/>
    <property type="evidence" value="ECO:0007669"/>
    <property type="project" value="UniProtKB-UniRule"/>
</dbReference>
<reference evidence="10 11" key="1">
    <citation type="journal article" date="2012" name="Genome Biol.">
        <title>The genome of the polar eukaryotic microalga coccomyxa subellipsoidea reveals traits of cold adaptation.</title>
        <authorList>
            <person name="Blanc G."/>
            <person name="Agarkova I."/>
            <person name="Grimwood J."/>
            <person name="Kuo A."/>
            <person name="Brueggeman A."/>
            <person name="Dunigan D."/>
            <person name="Gurnon J."/>
            <person name="Ladunga I."/>
            <person name="Lindquist E."/>
            <person name="Lucas S."/>
            <person name="Pangilinan J."/>
            <person name="Proschold T."/>
            <person name="Salamov A."/>
            <person name="Schmutz J."/>
            <person name="Weeks D."/>
            <person name="Yamada T."/>
            <person name="Claverie J.M."/>
            <person name="Grigoriev I."/>
            <person name="Van Etten J."/>
            <person name="Lomsadze A."/>
            <person name="Borodovsky M."/>
        </authorList>
    </citation>
    <scope>NUCLEOTIDE SEQUENCE [LARGE SCALE GENOMIC DNA]</scope>
    <source>
        <strain evidence="10 11">C-169</strain>
    </source>
</reference>
<dbReference type="PROSITE" id="PS50011">
    <property type="entry name" value="PROTEIN_KINASE_DOM"/>
    <property type="match status" value="1"/>
</dbReference>
<dbReference type="PANTHER" id="PTHR44329">
    <property type="entry name" value="SERINE/THREONINE-PROTEIN KINASE TNNI3K-RELATED"/>
    <property type="match status" value="1"/>
</dbReference>
<dbReference type="KEGG" id="csl:COCSUDRAFT_64721"/>
<dbReference type="InterPro" id="IPR000719">
    <property type="entry name" value="Prot_kinase_dom"/>
</dbReference>
<keyword evidence="8" id="KW-1133">Transmembrane helix</keyword>
<organism evidence="10 11">
    <name type="scientific">Coccomyxa subellipsoidea (strain C-169)</name>
    <name type="common">Green microalga</name>
    <dbReference type="NCBI Taxonomy" id="574566"/>
    <lineage>
        <taxon>Eukaryota</taxon>
        <taxon>Viridiplantae</taxon>
        <taxon>Chlorophyta</taxon>
        <taxon>core chlorophytes</taxon>
        <taxon>Trebouxiophyceae</taxon>
        <taxon>Trebouxiophyceae incertae sedis</taxon>
        <taxon>Coccomyxaceae</taxon>
        <taxon>Coccomyxa</taxon>
        <taxon>Coccomyxa subellipsoidea</taxon>
    </lineage>
</organism>
<dbReference type="GeneID" id="17044930"/>
<protein>
    <submittedName>
        <fullName evidence="10">Kinase-like protein</fullName>
    </submittedName>
</protein>
<feature type="compositionally biased region" description="Polar residues" evidence="7">
    <location>
        <begin position="391"/>
        <end position="409"/>
    </location>
</feature>
<dbReference type="SMART" id="SM00220">
    <property type="entry name" value="S_TKc"/>
    <property type="match status" value="1"/>
</dbReference>
<dbReference type="PANTHER" id="PTHR44329:SF298">
    <property type="entry name" value="MIXED LINEAGE KINASE DOMAIN-LIKE PROTEIN"/>
    <property type="match status" value="1"/>
</dbReference>
<keyword evidence="11" id="KW-1185">Reference proteome</keyword>
<evidence type="ECO:0000313" key="11">
    <source>
        <dbReference type="Proteomes" id="UP000007264"/>
    </source>
</evidence>
<dbReference type="AlphaFoldDB" id="I0Z8F2"/>
<dbReference type="InterPro" id="IPR011009">
    <property type="entry name" value="Kinase-like_dom_sf"/>
</dbReference>
<feature type="compositionally biased region" description="Polar residues" evidence="7">
    <location>
        <begin position="765"/>
        <end position="776"/>
    </location>
</feature>
<sequence>MGPSTGTPYRCYVNPMTCQHKPFLSNNGQVSAAWDACMDPGMNTTIDAEKTINYCSCMSSYNYTTVNGTVFKSDGGCIQDDVNIPPWCLVVEKSCSQPPPKKPNGQAYDICRGTEYDIRQASATLPTGPALPRPETPTGCQCLANWNYTTPGSNQTSYFNGTCGTPGIKSAGPWCYVDKNTCSHQPIADQSGLYYDNCANVTSNHTMDTSKTVNYCNCQPVYNYTAADGVAYSVTNGSCIRTTPSELPWCYVVEDTCITPVLHREGLGRNDSAWDTCLTTGESLSYIPPPGVGSASSASAGVNRKLALAIGIPCAVAFVLLHIPLCWGLYILLQRRRTKKKEEDKKAEGLLERPWGQDVLQAYMDKQYGDGSKDDEHGSGGKIVAGMPPANGSTAHSNGTNGTNGSSETVGLISGRKASRQLSAASSLPEVVPSSSWEIKPSEIVICKHPDGSDWEIGSGGFGKVYKAQWNDYQQVAVKQLKQHDARNDIRFLREIAILKECRSTNVVQFLGACVAPGSTMLVCELMEGGSVSDLIRSGQLVWSEGGLDIGLDVARGLSYLHNNRIAHLDIKSGNVLLTREGKAKIADVGLAQMVQNTHISNLNGMGTFAYAAPELLTGGKCNEHADIFSFGVLLWELVTGEIPRRGKLRELRVGEECTQEVADLLDICMRTNVEERPSAKELVAVLQALPPQPNNRPKRAASAQSFVSPLDRAAHSDDSSSTLGHSTNSSKSASGFNFYQGNTAGYSDSMPSSGTLPLIREQDTSPFVNGGTASHVTEVHTDELPVSSDPSAPVEKNPATDALEAAKALEAAEQEEAARQEEAAPATEPKA</sequence>
<feature type="region of interest" description="Disordered" evidence="7">
    <location>
        <begin position="368"/>
        <end position="410"/>
    </location>
</feature>
<dbReference type="InterPro" id="IPR008271">
    <property type="entry name" value="Ser/Thr_kinase_AS"/>
</dbReference>
<dbReference type="Pfam" id="PF07714">
    <property type="entry name" value="PK_Tyr_Ser-Thr"/>
    <property type="match status" value="1"/>
</dbReference>
<dbReference type="GO" id="GO:0097527">
    <property type="term" value="P:necroptotic signaling pathway"/>
    <property type="evidence" value="ECO:0007669"/>
    <property type="project" value="TreeGrafter"/>
</dbReference>
<keyword evidence="2" id="KW-0808">Transferase</keyword>
<keyword evidence="8" id="KW-0472">Membrane</keyword>
<dbReference type="STRING" id="574566.I0Z8F2"/>
<evidence type="ECO:0000256" key="4">
    <source>
        <dbReference type="ARBA" id="ARBA00022777"/>
    </source>
</evidence>
<evidence type="ECO:0000256" key="1">
    <source>
        <dbReference type="ARBA" id="ARBA00022527"/>
    </source>
</evidence>
<evidence type="ECO:0000256" key="2">
    <source>
        <dbReference type="ARBA" id="ARBA00022679"/>
    </source>
</evidence>
<evidence type="ECO:0000256" key="6">
    <source>
        <dbReference type="PROSITE-ProRule" id="PRU10141"/>
    </source>
</evidence>
<comment type="caution">
    <text evidence="10">The sequence shown here is derived from an EMBL/GenBank/DDBJ whole genome shotgun (WGS) entry which is preliminary data.</text>
</comment>
<dbReference type="eggNOG" id="KOG0192">
    <property type="taxonomic scope" value="Eukaryota"/>
</dbReference>
<feature type="compositionally biased region" description="Basic and acidic residues" evidence="7">
    <location>
        <begin position="368"/>
        <end position="379"/>
    </location>
</feature>
<dbReference type="Proteomes" id="UP000007264">
    <property type="component" value="Unassembled WGS sequence"/>
</dbReference>
<feature type="transmembrane region" description="Helical" evidence="8">
    <location>
        <begin position="306"/>
        <end position="333"/>
    </location>
</feature>
<feature type="region of interest" description="Disordered" evidence="7">
    <location>
        <begin position="691"/>
        <end position="735"/>
    </location>
</feature>
<dbReference type="RefSeq" id="XP_005651465.1">
    <property type="nucleotide sequence ID" value="XM_005651408.1"/>
</dbReference>
<feature type="region of interest" description="Disordered" evidence="7">
    <location>
        <begin position="750"/>
        <end position="832"/>
    </location>
</feature>
<accession>I0Z8F2</accession>
<dbReference type="OrthoDB" id="4062651at2759"/>
<dbReference type="InterPro" id="IPR051681">
    <property type="entry name" value="Ser/Thr_Kinases-Pseudokinases"/>
</dbReference>
<keyword evidence="4" id="KW-0418">Kinase</keyword>
<feature type="domain" description="Protein kinase" evidence="9">
    <location>
        <begin position="451"/>
        <end position="690"/>
    </location>
</feature>
<evidence type="ECO:0000259" key="9">
    <source>
        <dbReference type="PROSITE" id="PS50011"/>
    </source>
</evidence>
<dbReference type="InterPro" id="IPR001245">
    <property type="entry name" value="Ser-Thr/Tyr_kinase_cat_dom"/>
</dbReference>
<dbReference type="GO" id="GO:0004674">
    <property type="term" value="F:protein serine/threonine kinase activity"/>
    <property type="evidence" value="ECO:0007669"/>
    <property type="project" value="UniProtKB-KW"/>
</dbReference>
<evidence type="ECO:0000256" key="8">
    <source>
        <dbReference type="SAM" id="Phobius"/>
    </source>
</evidence>
<evidence type="ECO:0000256" key="7">
    <source>
        <dbReference type="SAM" id="MobiDB-lite"/>
    </source>
</evidence>
<dbReference type="SUPFAM" id="SSF56112">
    <property type="entry name" value="Protein kinase-like (PK-like)"/>
    <property type="match status" value="1"/>
</dbReference>
<evidence type="ECO:0000256" key="3">
    <source>
        <dbReference type="ARBA" id="ARBA00022741"/>
    </source>
</evidence>
<name>I0Z8F2_COCSC</name>
<evidence type="ECO:0000256" key="5">
    <source>
        <dbReference type="ARBA" id="ARBA00022840"/>
    </source>
</evidence>
<keyword evidence="5 6" id="KW-0067">ATP-binding</keyword>
<keyword evidence="3 6" id="KW-0547">Nucleotide-binding</keyword>
<proteinExistence type="predicted"/>
<gene>
    <name evidence="10" type="ORF">COCSUDRAFT_64721</name>
</gene>
<evidence type="ECO:0000313" key="10">
    <source>
        <dbReference type="EMBL" id="EIE26921.1"/>
    </source>
</evidence>
<keyword evidence="1" id="KW-0723">Serine/threonine-protein kinase</keyword>
<dbReference type="Gene3D" id="1.10.510.10">
    <property type="entry name" value="Transferase(Phosphotransferase) domain 1"/>
    <property type="match status" value="1"/>
</dbReference>
<feature type="compositionally biased region" description="Low complexity" evidence="7">
    <location>
        <begin position="800"/>
        <end position="812"/>
    </location>
</feature>
<dbReference type="EMBL" id="AGSI01000002">
    <property type="protein sequence ID" value="EIE26921.1"/>
    <property type="molecule type" value="Genomic_DNA"/>
</dbReference>